<sequence>MILKPVLHDLSFGRSMPCPDQMGVDERMLLSPRAKQAGSHQAAPTKNRLVTKARVSGA</sequence>
<reference evidence="2 3" key="1">
    <citation type="submission" date="2023-04" db="EMBL/GenBank/DDBJ databases">
        <title>Australian commercial rhizobial inoculants.</title>
        <authorList>
            <person name="Kohlmeier M.G."/>
            <person name="O'Hara G.W."/>
            <person name="Colombi E."/>
            <person name="Ramsay J.P."/>
            <person name="Terpolilli J."/>
        </authorList>
    </citation>
    <scope>NUCLEOTIDE SEQUENCE [LARGE SCALE GENOMIC DNA]</scope>
    <source>
        <strain evidence="2 3">CB627</strain>
    </source>
</reference>
<dbReference type="RefSeq" id="WP_310885715.1">
    <property type="nucleotide sequence ID" value="NZ_CP121646.1"/>
</dbReference>
<feature type="region of interest" description="Disordered" evidence="1">
    <location>
        <begin position="35"/>
        <end position="58"/>
    </location>
</feature>
<keyword evidence="3" id="KW-1185">Reference proteome</keyword>
<name>A0ABY8JM07_9BRAD</name>
<gene>
    <name evidence="2" type="ORF">QA636_14780</name>
</gene>
<protein>
    <recommendedName>
        <fullName evidence="4">Transposase</fullName>
    </recommendedName>
</protein>
<dbReference type="EMBL" id="CP121646">
    <property type="protein sequence ID" value="WFU66695.1"/>
    <property type="molecule type" value="Genomic_DNA"/>
</dbReference>
<evidence type="ECO:0008006" key="4">
    <source>
        <dbReference type="Google" id="ProtNLM"/>
    </source>
</evidence>
<accession>A0ABY8JM07</accession>
<evidence type="ECO:0000313" key="2">
    <source>
        <dbReference type="EMBL" id="WFU66695.1"/>
    </source>
</evidence>
<evidence type="ECO:0000256" key="1">
    <source>
        <dbReference type="SAM" id="MobiDB-lite"/>
    </source>
</evidence>
<evidence type="ECO:0000313" key="3">
    <source>
        <dbReference type="Proteomes" id="UP001221546"/>
    </source>
</evidence>
<proteinExistence type="predicted"/>
<dbReference type="Proteomes" id="UP001221546">
    <property type="component" value="Chromosome"/>
</dbReference>
<organism evidence="2 3">
    <name type="scientific">Bradyrhizobium brasilense</name>
    <dbReference type="NCBI Taxonomy" id="1419277"/>
    <lineage>
        <taxon>Bacteria</taxon>
        <taxon>Pseudomonadati</taxon>
        <taxon>Pseudomonadota</taxon>
        <taxon>Alphaproteobacteria</taxon>
        <taxon>Hyphomicrobiales</taxon>
        <taxon>Nitrobacteraceae</taxon>
        <taxon>Bradyrhizobium</taxon>
    </lineage>
</organism>